<feature type="chain" id="PRO_5036001776" evidence="1">
    <location>
        <begin position="19"/>
        <end position="122"/>
    </location>
</feature>
<proteinExistence type="predicted"/>
<accession>A0A0S3CV65</accession>
<gene>
    <name evidence="2" type="primary">SIX5</name>
    <name evidence="3" type="ORF">BFJ65_g18413</name>
</gene>
<name>A0A0S3CV65_FUSOX</name>
<keyword evidence="1" id="KW-0732">Signal</keyword>
<sequence>MRFEYISVVLALCGTSLARHHQYCACQSGDDDSINIDATTQLQNNHPHDYVWAQKSPAYWYSSGEHRALGPHFTGIYLKAANGDIDGETFYDLCHQNGGADSTCFDCSKSHQVGDIIYCDAS</sequence>
<dbReference type="Proteomes" id="UP000270866">
    <property type="component" value="Unassembled WGS sequence"/>
</dbReference>
<dbReference type="EMBL" id="MRCU01000019">
    <property type="protein sequence ID" value="RKK06860.1"/>
    <property type="molecule type" value="Genomic_DNA"/>
</dbReference>
<evidence type="ECO:0000313" key="2">
    <source>
        <dbReference type="EMBL" id="ALQ80804.1"/>
    </source>
</evidence>
<dbReference type="EMBL" id="KP964965">
    <property type="protein sequence ID" value="ALQ80804.1"/>
    <property type="molecule type" value="Genomic_DNA"/>
</dbReference>
<evidence type="ECO:0000313" key="3">
    <source>
        <dbReference type="EMBL" id="RKK06860.1"/>
    </source>
</evidence>
<organism evidence="2">
    <name type="scientific">Fusarium oxysporum f. sp. cepae</name>
    <dbReference type="NCBI Taxonomy" id="396571"/>
    <lineage>
        <taxon>Eukaryota</taxon>
        <taxon>Fungi</taxon>
        <taxon>Dikarya</taxon>
        <taxon>Ascomycota</taxon>
        <taxon>Pezizomycotina</taxon>
        <taxon>Sordariomycetes</taxon>
        <taxon>Hypocreomycetidae</taxon>
        <taxon>Hypocreales</taxon>
        <taxon>Nectriaceae</taxon>
        <taxon>Fusarium</taxon>
        <taxon>Fusarium oxysporum species complex</taxon>
    </lineage>
</organism>
<evidence type="ECO:0000313" key="4">
    <source>
        <dbReference type="Proteomes" id="UP000270866"/>
    </source>
</evidence>
<reference evidence="2" key="1">
    <citation type="journal article" date="2015" name="Mol. Plant Pathol.">
        <title>Identification of pathogenicity-related genes in Fusarium oxysporum f. sp. cepae.</title>
        <authorList>
            <person name="Taylor A."/>
            <person name="Vagany V."/>
            <person name="Jackson A.C."/>
            <person name="Harrison R.J."/>
            <person name="Rainoni A."/>
            <person name="Clarkson J.P."/>
        </authorList>
    </citation>
    <scope>NUCLEOTIDE SEQUENCE</scope>
    <source>
        <strain evidence="2">FUS2</strain>
    </source>
</reference>
<reference evidence="3 4" key="2">
    <citation type="journal article" date="2018" name="Sci. Rep.">
        <title>Characterisation of pathogen-specific regions and novel effector candidates in Fusarium oxysporum f. sp. cepae.</title>
        <authorList>
            <person name="Armitage A.D."/>
            <person name="Taylor A."/>
            <person name="Sobczyk M.K."/>
            <person name="Baxter L."/>
            <person name="Greenfield B.P."/>
            <person name="Bates H.J."/>
            <person name="Wilson F."/>
            <person name="Jackson A.C."/>
            <person name="Ott S."/>
            <person name="Harrison R.J."/>
            <person name="Clarkson J.P."/>
        </authorList>
    </citation>
    <scope>NUCLEOTIDE SEQUENCE [LARGE SCALE GENOMIC DNA]</scope>
    <source>
        <strain evidence="3 4">FoC_Fus2</strain>
    </source>
</reference>
<protein>
    <submittedName>
        <fullName evidence="2">Secreted in xylem 5</fullName>
    </submittedName>
</protein>
<feature type="signal peptide" evidence="1">
    <location>
        <begin position="1"/>
        <end position="18"/>
    </location>
</feature>
<dbReference type="AlphaFoldDB" id="A0A0S3CV65"/>
<evidence type="ECO:0000256" key="1">
    <source>
        <dbReference type="SAM" id="SignalP"/>
    </source>
</evidence>